<accession>A0A9D4ZKF8</accession>
<sequence>MHADVRPLEGGYNAALGMSNRNAPQQCRIEVTSVLPFHLARQRAVIAHDLYERSFKTLLKSPRELDSIALSKTKIIKLTPTVRGLRDDLDGLKASFAKEGYMQEKGAFIVSLWTWKREEALVTDDTKATWDPFWNEINDEFESELRKQMKFQGLINHMFYVWEGNHRTVAWTEVIKERFSTLKEKHCRVYSQLLIPPRKYAKDTEPWYSLTRRYLGRLVYDV</sequence>
<dbReference type="OrthoDB" id="1978473at2759"/>
<dbReference type="EMBL" id="JABFUD020000008">
    <property type="protein sequence ID" value="KAI5076135.1"/>
    <property type="molecule type" value="Genomic_DNA"/>
</dbReference>
<gene>
    <name evidence="1" type="ORF">GOP47_0008200</name>
</gene>
<evidence type="ECO:0000313" key="2">
    <source>
        <dbReference type="Proteomes" id="UP000886520"/>
    </source>
</evidence>
<comment type="caution">
    <text evidence="1">The sequence shown here is derived from an EMBL/GenBank/DDBJ whole genome shotgun (WGS) entry which is preliminary data.</text>
</comment>
<dbReference type="Proteomes" id="UP000886520">
    <property type="component" value="Chromosome 8"/>
</dbReference>
<keyword evidence="2" id="KW-1185">Reference proteome</keyword>
<name>A0A9D4ZKF8_ADICA</name>
<protein>
    <submittedName>
        <fullName evidence="1">Uncharacterized protein</fullName>
    </submittedName>
</protein>
<reference evidence="1" key="1">
    <citation type="submission" date="2021-01" db="EMBL/GenBank/DDBJ databases">
        <title>Adiantum capillus-veneris genome.</title>
        <authorList>
            <person name="Fang Y."/>
            <person name="Liao Q."/>
        </authorList>
    </citation>
    <scope>NUCLEOTIDE SEQUENCE</scope>
    <source>
        <strain evidence="1">H3</strain>
        <tissue evidence="1">Leaf</tissue>
    </source>
</reference>
<dbReference type="AlphaFoldDB" id="A0A9D4ZKF8"/>
<proteinExistence type="predicted"/>
<organism evidence="1 2">
    <name type="scientific">Adiantum capillus-veneris</name>
    <name type="common">Maidenhair fern</name>
    <dbReference type="NCBI Taxonomy" id="13818"/>
    <lineage>
        <taxon>Eukaryota</taxon>
        <taxon>Viridiplantae</taxon>
        <taxon>Streptophyta</taxon>
        <taxon>Embryophyta</taxon>
        <taxon>Tracheophyta</taxon>
        <taxon>Polypodiopsida</taxon>
        <taxon>Polypodiidae</taxon>
        <taxon>Polypodiales</taxon>
        <taxon>Pteridineae</taxon>
        <taxon>Pteridaceae</taxon>
        <taxon>Vittarioideae</taxon>
        <taxon>Adiantum</taxon>
    </lineage>
</organism>
<evidence type="ECO:0000313" key="1">
    <source>
        <dbReference type="EMBL" id="KAI5076135.1"/>
    </source>
</evidence>